<evidence type="ECO:0000256" key="7">
    <source>
        <dbReference type="ARBA" id="ARBA00022989"/>
    </source>
</evidence>
<protein>
    <submittedName>
        <fullName evidence="12">Multidrug export protein EmrA</fullName>
    </submittedName>
</protein>
<evidence type="ECO:0000259" key="11">
    <source>
        <dbReference type="Pfam" id="PF25963"/>
    </source>
</evidence>
<keyword evidence="4" id="KW-1003">Cell membrane</keyword>
<dbReference type="InterPro" id="IPR058634">
    <property type="entry name" value="AaeA-lik-b-barrel"/>
</dbReference>
<evidence type="ECO:0000256" key="4">
    <source>
        <dbReference type="ARBA" id="ARBA00022475"/>
    </source>
</evidence>
<dbReference type="PATRIC" id="fig|857265.3.peg.2811"/>
<dbReference type="Proteomes" id="UP000037939">
    <property type="component" value="Unassembled WGS sequence"/>
</dbReference>
<dbReference type="GO" id="GO:0046677">
    <property type="term" value="P:response to antibiotic"/>
    <property type="evidence" value="ECO:0007669"/>
    <property type="project" value="UniProtKB-ARBA"/>
</dbReference>
<dbReference type="InterPro" id="IPR050739">
    <property type="entry name" value="MFP"/>
</dbReference>
<comment type="subcellular location">
    <subcellularLocation>
        <location evidence="1">Cell inner membrane</location>
        <topology evidence="1">Single-pass membrane protein</topology>
    </subcellularLocation>
</comment>
<dbReference type="InterPro" id="IPR058633">
    <property type="entry name" value="EmrA/FarA_HH"/>
</dbReference>
<dbReference type="GO" id="GO:1990961">
    <property type="term" value="P:xenobiotic detoxification by transmembrane export across the plasma membrane"/>
    <property type="evidence" value="ECO:0007669"/>
    <property type="project" value="UniProtKB-ARBA"/>
</dbReference>
<feature type="domain" description="Multidrug export protein EmrA/FarA alpha-helical hairpin" evidence="10">
    <location>
        <begin position="92"/>
        <end position="211"/>
    </location>
</feature>
<proteinExistence type="inferred from homology"/>
<dbReference type="PANTHER" id="PTHR30386:SF19">
    <property type="entry name" value="MULTIDRUG EXPORT PROTEIN EMRA-RELATED"/>
    <property type="match status" value="1"/>
</dbReference>
<evidence type="ECO:0000256" key="2">
    <source>
        <dbReference type="ARBA" id="ARBA00009477"/>
    </source>
</evidence>
<comment type="similarity">
    <text evidence="2">Belongs to the membrane fusion protein (MFP) (TC 8.A.1) family.</text>
</comment>
<dbReference type="OrthoDB" id="9811754at2"/>
<keyword evidence="13" id="KW-1185">Reference proteome</keyword>
<keyword evidence="5" id="KW-0997">Cell inner membrane</keyword>
<evidence type="ECO:0000313" key="12">
    <source>
        <dbReference type="EMBL" id="KPC52109.1"/>
    </source>
</evidence>
<accession>A0A0N0GMW1</accession>
<dbReference type="SUPFAM" id="SSF111369">
    <property type="entry name" value="HlyD-like secretion proteins"/>
    <property type="match status" value="2"/>
</dbReference>
<feature type="domain" description="p-hydroxybenzoic acid efflux pump subunit AaeA-like beta-barrel" evidence="11">
    <location>
        <begin position="249"/>
        <end position="341"/>
    </location>
</feature>
<dbReference type="Pfam" id="PF25885">
    <property type="entry name" value="HH_EMRA"/>
    <property type="match status" value="1"/>
</dbReference>
<comment type="caution">
    <text evidence="12">The sequence shown here is derived from an EMBL/GenBank/DDBJ whole genome shotgun (WGS) entry which is preliminary data.</text>
</comment>
<sequence length="389" mass="41707">MSTDNNQAVAANQKKRKPVMAIITTVFVLAGIGYAFYYATVLTQREETDNAYVGGNLVTLTSQVSGTVTQISADETQFVKAGDDVVRLDPVDAKVALAQTEAALGDSVRQLRQSYANASQYDAALAQKRIDLAKAQDDLARRAPLAADHTVSAEEVAHAKDDVAIAKAALDVAEKQAEAAHASIDGVNIASHPSVLRARANYTQAWLTVQRNAIPAPVSGYVAKRGVQVGARITPGQSLLSIVPLDQLWVDANFKESELRNIRINQPAKITADVYGSKVEYHGKVVGLGAGTGSAFSLLPAQNATGNWIKVVQRVPVRIQLDQQELRQHPLRVGLSTTVEVDTHQRDGSVLSAATENKPLFTTTVLDQPLQQAETQADAIVARNMAKSK</sequence>
<gene>
    <name evidence="12" type="primary">emrA_2</name>
    <name evidence="12" type="ORF">WG78_13655</name>
</gene>
<dbReference type="AlphaFoldDB" id="A0A0N0GMW1"/>
<name>A0A0N0GMW1_9NEIS</name>
<dbReference type="Gene3D" id="2.40.30.170">
    <property type="match status" value="1"/>
</dbReference>
<dbReference type="FunFam" id="2.40.30.170:FF:000003">
    <property type="entry name" value="Multidrug resistance protein A"/>
    <property type="match status" value="1"/>
</dbReference>
<evidence type="ECO:0000313" key="13">
    <source>
        <dbReference type="Proteomes" id="UP000037939"/>
    </source>
</evidence>
<evidence type="ECO:0000256" key="5">
    <source>
        <dbReference type="ARBA" id="ARBA00022519"/>
    </source>
</evidence>
<evidence type="ECO:0000256" key="3">
    <source>
        <dbReference type="ARBA" id="ARBA00022448"/>
    </source>
</evidence>
<dbReference type="Gene3D" id="2.40.50.100">
    <property type="match status" value="1"/>
</dbReference>
<evidence type="ECO:0000256" key="9">
    <source>
        <dbReference type="SAM" id="Phobius"/>
    </source>
</evidence>
<keyword evidence="3" id="KW-0813">Transport</keyword>
<reference evidence="12 13" key="1">
    <citation type="submission" date="2015-07" db="EMBL/GenBank/DDBJ databases">
        <title>Draft genome sequence of the Amantichitinum ursilacus IGB-41, a new chitin-degrading bacterium.</title>
        <authorList>
            <person name="Kirstahler P."/>
            <person name="Guenther M."/>
            <person name="Grumaz C."/>
            <person name="Rupp S."/>
            <person name="Zibek S."/>
            <person name="Sohn K."/>
        </authorList>
    </citation>
    <scope>NUCLEOTIDE SEQUENCE [LARGE SCALE GENOMIC DNA]</scope>
    <source>
        <strain evidence="12 13">IGB-41</strain>
    </source>
</reference>
<evidence type="ECO:0000256" key="8">
    <source>
        <dbReference type="ARBA" id="ARBA00023136"/>
    </source>
</evidence>
<dbReference type="Pfam" id="PF25963">
    <property type="entry name" value="Beta-barrel_AAEA"/>
    <property type="match status" value="1"/>
</dbReference>
<dbReference type="PANTHER" id="PTHR30386">
    <property type="entry name" value="MEMBRANE FUSION SUBUNIT OF EMRAB-TOLC MULTIDRUG EFFLUX PUMP"/>
    <property type="match status" value="1"/>
</dbReference>
<keyword evidence="7 9" id="KW-1133">Transmembrane helix</keyword>
<dbReference type="RefSeq" id="WP_053938371.1">
    <property type="nucleotide sequence ID" value="NZ_LAQT01000010.1"/>
</dbReference>
<keyword evidence="6 9" id="KW-0812">Transmembrane</keyword>
<organism evidence="12 13">
    <name type="scientific">Amantichitinum ursilacus</name>
    <dbReference type="NCBI Taxonomy" id="857265"/>
    <lineage>
        <taxon>Bacteria</taxon>
        <taxon>Pseudomonadati</taxon>
        <taxon>Pseudomonadota</taxon>
        <taxon>Betaproteobacteria</taxon>
        <taxon>Neisseriales</taxon>
        <taxon>Chitinibacteraceae</taxon>
        <taxon>Amantichitinum</taxon>
    </lineage>
</organism>
<feature type="transmembrane region" description="Helical" evidence="9">
    <location>
        <begin position="20"/>
        <end position="39"/>
    </location>
</feature>
<dbReference type="GO" id="GO:0015721">
    <property type="term" value="P:bile acid and bile salt transport"/>
    <property type="evidence" value="ECO:0007669"/>
    <property type="project" value="UniProtKB-ARBA"/>
</dbReference>
<evidence type="ECO:0000259" key="10">
    <source>
        <dbReference type="Pfam" id="PF25885"/>
    </source>
</evidence>
<dbReference type="EMBL" id="LAQT01000010">
    <property type="protein sequence ID" value="KPC52109.1"/>
    <property type="molecule type" value="Genomic_DNA"/>
</dbReference>
<evidence type="ECO:0000256" key="1">
    <source>
        <dbReference type="ARBA" id="ARBA00004377"/>
    </source>
</evidence>
<dbReference type="GO" id="GO:0005886">
    <property type="term" value="C:plasma membrane"/>
    <property type="evidence" value="ECO:0007669"/>
    <property type="project" value="UniProtKB-SubCell"/>
</dbReference>
<dbReference type="STRING" id="857265.WG78_13655"/>
<evidence type="ECO:0000256" key="6">
    <source>
        <dbReference type="ARBA" id="ARBA00022692"/>
    </source>
</evidence>
<keyword evidence="8 9" id="KW-0472">Membrane</keyword>